<accession>A0A2W1NJC3</accession>
<dbReference type="RefSeq" id="WP_111064636.1">
    <property type="nucleotide sequence ID" value="NZ_JBHUCU010000013.1"/>
</dbReference>
<dbReference type="PROSITE" id="PS51257">
    <property type="entry name" value="PROKAR_LIPOPROTEIN"/>
    <property type="match status" value="1"/>
</dbReference>
<feature type="signal peptide" evidence="1">
    <location>
        <begin position="1"/>
        <end position="20"/>
    </location>
</feature>
<sequence>MKIFTLIFLTSLLTFSCANSKKVTETTEKQEEKVAEEVIPNAKKGILTQDWAKYKNTASYNIIAASLTKNILSITITYQGGCQKHEFDLIGSSFIMKSLPPKRGIKLYHHPIEDDCRELVQKTLNFDISEFRYGQQEIILNLEHFPESISYTYKE</sequence>
<evidence type="ECO:0000313" key="3">
    <source>
        <dbReference type="Proteomes" id="UP000249248"/>
    </source>
</evidence>
<dbReference type="Proteomes" id="UP000249248">
    <property type="component" value="Unassembled WGS sequence"/>
</dbReference>
<gene>
    <name evidence="2" type="ORF">DNU06_16630</name>
</gene>
<evidence type="ECO:0000256" key="1">
    <source>
        <dbReference type="SAM" id="SignalP"/>
    </source>
</evidence>
<proteinExistence type="predicted"/>
<keyword evidence="3" id="KW-1185">Reference proteome</keyword>
<keyword evidence="1" id="KW-0732">Signal</keyword>
<dbReference type="OrthoDB" id="1493159at2"/>
<reference evidence="2 3" key="1">
    <citation type="submission" date="2018-06" db="EMBL/GenBank/DDBJ databases">
        <title>The draft genome sequence of Crocinitomix sp. SM1701.</title>
        <authorList>
            <person name="Zhang X."/>
        </authorList>
    </citation>
    <scope>NUCLEOTIDE SEQUENCE [LARGE SCALE GENOMIC DNA]</scope>
    <source>
        <strain evidence="2 3">SM1701</strain>
    </source>
</reference>
<protein>
    <recommendedName>
        <fullName evidence="4">DUF306 domain-containing protein</fullName>
    </recommendedName>
</protein>
<feature type="chain" id="PRO_5015878471" description="DUF306 domain-containing protein" evidence="1">
    <location>
        <begin position="21"/>
        <end position="155"/>
    </location>
</feature>
<evidence type="ECO:0000313" key="2">
    <source>
        <dbReference type="EMBL" id="PZE15722.1"/>
    </source>
</evidence>
<name>A0A2W1NJC3_9FLAO</name>
<dbReference type="EMBL" id="QKSB01000018">
    <property type="protein sequence ID" value="PZE15722.1"/>
    <property type="molecule type" value="Genomic_DNA"/>
</dbReference>
<evidence type="ECO:0008006" key="4">
    <source>
        <dbReference type="Google" id="ProtNLM"/>
    </source>
</evidence>
<organism evidence="2 3">
    <name type="scientific">Putridiphycobacter roseus</name>
    <dbReference type="NCBI Taxonomy" id="2219161"/>
    <lineage>
        <taxon>Bacteria</taxon>
        <taxon>Pseudomonadati</taxon>
        <taxon>Bacteroidota</taxon>
        <taxon>Flavobacteriia</taxon>
        <taxon>Flavobacteriales</taxon>
        <taxon>Crocinitomicaceae</taxon>
        <taxon>Putridiphycobacter</taxon>
    </lineage>
</organism>
<dbReference type="AlphaFoldDB" id="A0A2W1NJC3"/>
<comment type="caution">
    <text evidence="2">The sequence shown here is derived from an EMBL/GenBank/DDBJ whole genome shotgun (WGS) entry which is preliminary data.</text>
</comment>